<dbReference type="EMBL" id="CACVBS010000046">
    <property type="protein sequence ID" value="CAA7264755.1"/>
    <property type="molecule type" value="Genomic_DNA"/>
</dbReference>
<name>A0A8S0W054_CYCAE</name>
<dbReference type="Proteomes" id="UP000467700">
    <property type="component" value="Unassembled WGS sequence"/>
</dbReference>
<comment type="caution">
    <text evidence="1">The sequence shown here is derived from an EMBL/GenBank/DDBJ whole genome shotgun (WGS) entry which is preliminary data.</text>
</comment>
<evidence type="ECO:0000313" key="2">
    <source>
        <dbReference type="Proteomes" id="UP000467700"/>
    </source>
</evidence>
<reference evidence="1 2" key="1">
    <citation type="submission" date="2020-01" db="EMBL/GenBank/DDBJ databases">
        <authorList>
            <person name="Gupta K D."/>
        </authorList>
    </citation>
    <scope>NUCLEOTIDE SEQUENCE [LARGE SCALE GENOMIC DNA]</scope>
</reference>
<protein>
    <submittedName>
        <fullName evidence="1">Uncharacterized protein</fullName>
    </submittedName>
</protein>
<keyword evidence="2" id="KW-1185">Reference proteome</keyword>
<sequence length="151" mass="17482">MVSIPIRRPWELTRKDATIGTRLFPYHYLPSRTYWFKPPEPRRPIHQGQPAPMIAFSPVCAHKCSRYFSPQAAGLYEDLPSEDRMSWLLSAPVKFRRRVSAMSSDFSICGRAVDRIISSSFQSLSSASLTIFHFEYSEAEKQRDWPHETSI</sequence>
<accession>A0A8S0W054</accession>
<evidence type="ECO:0000313" key="1">
    <source>
        <dbReference type="EMBL" id="CAA7264755.1"/>
    </source>
</evidence>
<dbReference type="AlphaFoldDB" id="A0A8S0W054"/>
<gene>
    <name evidence="1" type="ORF">AAE3_LOCUS7042</name>
</gene>
<proteinExistence type="predicted"/>
<organism evidence="1 2">
    <name type="scientific">Cyclocybe aegerita</name>
    <name type="common">Black poplar mushroom</name>
    <name type="synonym">Agrocybe aegerita</name>
    <dbReference type="NCBI Taxonomy" id="1973307"/>
    <lineage>
        <taxon>Eukaryota</taxon>
        <taxon>Fungi</taxon>
        <taxon>Dikarya</taxon>
        <taxon>Basidiomycota</taxon>
        <taxon>Agaricomycotina</taxon>
        <taxon>Agaricomycetes</taxon>
        <taxon>Agaricomycetidae</taxon>
        <taxon>Agaricales</taxon>
        <taxon>Agaricineae</taxon>
        <taxon>Bolbitiaceae</taxon>
        <taxon>Cyclocybe</taxon>
    </lineage>
</organism>